<name>A0AAV6W934_9LAMI</name>
<organism evidence="1 2">
    <name type="scientific">Buddleja alternifolia</name>
    <dbReference type="NCBI Taxonomy" id="168488"/>
    <lineage>
        <taxon>Eukaryota</taxon>
        <taxon>Viridiplantae</taxon>
        <taxon>Streptophyta</taxon>
        <taxon>Embryophyta</taxon>
        <taxon>Tracheophyta</taxon>
        <taxon>Spermatophyta</taxon>
        <taxon>Magnoliopsida</taxon>
        <taxon>eudicotyledons</taxon>
        <taxon>Gunneridae</taxon>
        <taxon>Pentapetalae</taxon>
        <taxon>asterids</taxon>
        <taxon>lamiids</taxon>
        <taxon>Lamiales</taxon>
        <taxon>Scrophulariaceae</taxon>
        <taxon>Buddlejeae</taxon>
        <taxon>Buddleja</taxon>
    </lineage>
</organism>
<dbReference type="Proteomes" id="UP000826271">
    <property type="component" value="Unassembled WGS sequence"/>
</dbReference>
<accession>A0AAV6W934</accession>
<gene>
    <name evidence="1" type="ORF">BUALT_Bualt19G0029800</name>
</gene>
<evidence type="ECO:0000313" key="2">
    <source>
        <dbReference type="Proteomes" id="UP000826271"/>
    </source>
</evidence>
<protein>
    <submittedName>
        <fullName evidence="1">Uncharacterized protein</fullName>
    </submittedName>
</protein>
<dbReference type="AlphaFoldDB" id="A0AAV6W934"/>
<comment type="caution">
    <text evidence="1">The sequence shown here is derived from an EMBL/GenBank/DDBJ whole genome shotgun (WGS) entry which is preliminary data.</text>
</comment>
<evidence type="ECO:0000313" key="1">
    <source>
        <dbReference type="EMBL" id="KAG8363510.1"/>
    </source>
</evidence>
<sequence length="198" mass="22608">MPSTRKTRLNFIKWIGTPGWEEISPIPTAFVTCVQLTTRSRFTVRTVLDTFSFGIENLNGELIFEREQWKSWAYEHDRCFIASILEDTNNTSVICFAMDELNVKFAQPNVMDEMTKDNELAMEYMVRGDPAYVQLNQISGPHIINISSDLSRSNGNVISNMPTNTIVVEDSYEDEGKTQNKDKQILRKIKGRLGQVSS</sequence>
<reference evidence="1" key="1">
    <citation type="submission" date="2019-10" db="EMBL/GenBank/DDBJ databases">
        <authorList>
            <person name="Zhang R."/>
            <person name="Pan Y."/>
            <person name="Wang J."/>
            <person name="Ma R."/>
            <person name="Yu S."/>
        </authorList>
    </citation>
    <scope>NUCLEOTIDE SEQUENCE</scope>
    <source>
        <strain evidence="1">LA-IB0</strain>
        <tissue evidence="1">Leaf</tissue>
    </source>
</reference>
<proteinExistence type="predicted"/>
<keyword evidence="2" id="KW-1185">Reference proteome</keyword>
<dbReference type="EMBL" id="WHWC01000019">
    <property type="protein sequence ID" value="KAG8363510.1"/>
    <property type="molecule type" value="Genomic_DNA"/>
</dbReference>